<dbReference type="InterPro" id="IPR029071">
    <property type="entry name" value="Ubiquitin-like_domsf"/>
</dbReference>
<feature type="region of interest" description="Disordered" evidence="1">
    <location>
        <begin position="158"/>
        <end position="180"/>
    </location>
</feature>
<keyword evidence="2" id="KW-0812">Transmembrane</keyword>
<feature type="domain" description="UBA" evidence="3">
    <location>
        <begin position="554"/>
        <end position="597"/>
    </location>
</feature>
<dbReference type="GO" id="GO:0005829">
    <property type="term" value="C:cytosol"/>
    <property type="evidence" value="ECO:0007669"/>
    <property type="project" value="TreeGrafter"/>
</dbReference>
<proteinExistence type="predicted"/>
<comment type="caution">
    <text evidence="5">The sequence shown here is derived from an EMBL/GenBank/DDBJ whole genome shotgun (WGS) entry which is preliminary data.</text>
</comment>
<evidence type="ECO:0000256" key="2">
    <source>
        <dbReference type="SAM" id="Phobius"/>
    </source>
</evidence>
<dbReference type="PROSITE" id="PS50053">
    <property type="entry name" value="UBIQUITIN_2"/>
    <property type="match status" value="1"/>
</dbReference>
<feature type="region of interest" description="Disordered" evidence="1">
    <location>
        <begin position="209"/>
        <end position="234"/>
    </location>
</feature>
<dbReference type="OrthoDB" id="267397at2759"/>
<dbReference type="InterPro" id="IPR015496">
    <property type="entry name" value="Ubiquilin"/>
</dbReference>
<name>A0A1V6SXA2_9EURO</name>
<dbReference type="GO" id="GO:0031593">
    <property type="term" value="F:polyubiquitin modification-dependent protein binding"/>
    <property type="evidence" value="ECO:0007669"/>
    <property type="project" value="TreeGrafter"/>
</dbReference>
<sequence>MQNQRVSWEAPISRDSKYSTAFHLVPSGQLGGRAQVGTTSGSFLFINFCSSLSYLCLLDFFFYFDFHFFAYLIQTPRALQYFRSSTSLPGERNTRTSLNTTPISPPHLLFRTSQFAMADDAGTAEEAPITFIVKTSTDKKYTMTLPLSTLVSDLKQKLETAEPDQSDKSDDSKSNIPADRQRLIYSGRILKDHETLGSYKIKDGHTIHMVGNANSNQNRNNNSTAQSSSTAASAGANPAASAAAAGVPTNLAAGTGNNPLAGLTGARYAGFAQLPGAGLFGPDGGMGPPPDTDTMLNMLDNPQFQSTLNEALQNPAMIDMMIQQNPLLRSMGPGARRIFEDPNFRRMITDPQQIRQTIQMQRMFGQGGGGGGDSPFPAPGVTNTTPGDNQNQDQQQNTPPNPFGQMPGGQAPGSNPFAALFGSNPFGNPFGQPPAAASTGNNQDQGNQSTDRATPAEGQNPEAAQNPFASLFNPAMFGNAGQSGQPGSANMNPFNPDHNPFLNDPAAMMRIMQGMGQGDGLRDPAAMARMMQAFGGGGDLGGFGSPQPPDNRAPEDRYADQLRQLNDMGFVEFERNIEALRRTGGSVQGAVEYLLGNPS</sequence>
<dbReference type="Pfam" id="PF00627">
    <property type="entry name" value="UBA"/>
    <property type="match status" value="1"/>
</dbReference>
<dbReference type="Pfam" id="PF00240">
    <property type="entry name" value="ubiquitin"/>
    <property type="match status" value="1"/>
</dbReference>
<dbReference type="PANTHER" id="PTHR10677">
    <property type="entry name" value="UBIQUILIN"/>
    <property type="match status" value="1"/>
</dbReference>
<dbReference type="InterPro" id="IPR000626">
    <property type="entry name" value="Ubiquitin-like_dom"/>
</dbReference>
<evidence type="ECO:0000256" key="1">
    <source>
        <dbReference type="SAM" id="MobiDB-lite"/>
    </source>
</evidence>
<evidence type="ECO:0000313" key="5">
    <source>
        <dbReference type="EMBL" id="OQE18344.1"/>
    </source>
</evidence>
<evidence type="ECO:0000259" key="4">
    <source>
        <dbReference type="PROSITE" id="PS50053"/>
    </source>
</evidence>
<dbReference type="Gene3D" id="3.10.20.90">
    <property type="entry name" value="Phosphatidylinositol 3-kinase Catalytic Subunit, Chain A, domain 1"/>
    <property type="match status" value="1"/>
</dbReference>
<dbReference type="AlphaFoldDB" id="A0A1V6SXA2"/>
<dbReference type="SMART" id="SM00213">
    <property type="entry name" value="UBQ"/>
    <property type="match status" value="1"/>
</dbReference>
<gene>
    <name evidence="5" type="ORF">PENSTE_c018G07305</name>
</gene>
<keyword evidence="2" id="KW-0472">Membrane</keyword>
<dbReference type="PROSITE" id="PS50030">
    <property type="entry name" value="UBA"/>
    <property type="match status" value="1"/>
</dbReference>
<evidence type="ECO:0000259" key="3">
    <source>
        <dbReference type="PROSITE" id="PS50030"/>
    </source>
</evidence>
<dbReference type="EMBL" id="MLKD01000018">
    <property type="protein sequence ID" value="OQE18344.1"/>
    <property type="molecule type" value="Genomic_DNA"/>
</dbReference>
<dbReference type="PANTHER" id="PTHR10677:SF3">
    <property type="entry name" value="FI07626P-RELATED"/>
    <property type="match status" value="1"/>
</dbReference>
<dbReference type="InterPro" id="IPR009060">
    <property type="entry name" value="UBA-like_sf"/>
</dbReference>
<accession>A0A1V6SXA2</accession>
<dbReference type="SMART" id="SM00165">
    <property type="entry name" value="UBA"/>
    <property type="match status" value="1"/>
</dbReference>
<organism evidence="5 6">
    <name type="scientific">Penicillium steckii</name>
    <dbReference type="NCBI Taxonomy" id="303698"/>
    <lineage>
        <taxon>Eukaryota</taxon>
        <taxon>Fungi</taxon>
        <taxon>Dikarya</taxon>
        <taxon>Ascomycota</taxon>
        <taxon>Pezizomycotina</taxon>
        <taxon>Eurotiomycetes</taxon>
        <taxon>Eurotiomycetidae</taxon>
        <taxon>Eurotiales</taxon>
        <taxon>Aspergillaceae</taxon>
        <taxon>Penicillium</taxon>
    </lineage>
</organism>
<dbReference type="CDD" id="cd16106">
    <property type="entry name" value="Ubl_Dsk2p_like"/>
    <property type="match status" value="1"/>
</dbReference>
<feature type="compositionally biased region" description="Low complexity" evidence="1">
    <location>
        <begin position="211"/>
        <end position="234"/>
    </location>
</feature>
<reference evidence="6" key="1">
    <citation type="journal article" date="2017" name="Nat. Microbiol.">
        <title>Global analysis of biosynthetic gene clusters reveals vast potential of secondary metabolite production in Penicillium species.</title>
        <authorList>
            <person name="Nielsen J.C."/>
            <person name="Grijseels S."/>
            <person name="Prigent S."/>
            <person name="Ji B."/>
            <person name="Dainat J."/>
            <person name="Nielsen K.F."/>
            <person name="Frisvad J.C."/>
            <person name="Workman M."/>
            <person name="Nielsen J."/>
        </authorList>
    </citation>
    <scope>NUCLEOTIDE SEQUENCE [LARGE SCALE GENOMIC DNA]</scope>
    <source>
        <strain evidence="6">IBT 24891</strain>
    </source>
</reference>
<dbReference type="CDD" id="cd14324">
    <property type="entry name" value="UBA_Dsk2p_like"/>
    <property type="match status" value="1"/>
</dbReference>
<dbReference type="Pfam" id="PF23195">
    <property type="entry name" value="UBQLN1"/>
    <property type="match status" value="1"/>
</dbReference>
<feature type="region of interest" description="Disordered" evidence="1">
    <location>
        <begin position="363"/>
        <end position="501"/>
    </location>
</feature>
<dbReference type="FunFam" id="1.10.8.10:FF:000024">
    <property type="entry name" value="Ubiquitin domain-containing protein DSK2"/>
    <property type="match status" value="1"/>
</dbReference>
<feature type="compositionally biased region" description="Basic and acidic residues" evidence="1">
    <location>
        <begin position="158"/>
        <end position="173"/>
    </location>
</feature>
<keyword evidence="6" id="KW-1185">Reference proteome</keyword>
<dbReference type="Gene3D" id="1.10.8.10">
    <property type="entry name" value="DNA helicase RuvA subunit, C-terminal domain"/>
    <property type="match status" value="1"/>
</dbReference>
<dbReference type="SUPFAM" id="SSF54236">
    <property type="entry name" value="Ubiquitin-like"/>
    <property type="match status" value="1"/>
</dbReference>
<protein>
    <recommendedName>
        <fullName evidence="7">Ubiquitin-like domain-containing protein</fullName>
    </recommendedName>
</protein>
<feature type="domain" description="Ubiquitin-like" evidence="4">
    <location>
        <begin position="129"/>
        <end position="216"/>
    </location>
</feature>
<evidence type="ECO:0000313" key="6">
    <source>
        <dbReference type="Proteomes" id="UP000191285"/>
    </source>
</evidence>
<feature type="transmembrane region" description="Helical" evidence="2">
    <location>
        <begin position="52"/>
        <end position="73"/>
    </location>
</feature>
<feature type="compositionally biased region" description="Polar residues" evidence="1">
    <location>
        <begin position="480"/>
        <end position="493"/>
    </location>
</feature>
<evidence type="ECO:0008006" key="7">
    <source>
        <dbReference type="Google" id="ProtNLM"/>
    </source>
</evidence>
<dbReference type="STRING" id="303698.A0A1V6SXA2"/>
<feature type="compositionally biased region" description="Polar residues" evidence="1">
    <location>
        <begin position="438"/>
        <end position="452"/>
    </location>
</feature>
<dbReference type="SUPFAM" id="SSF46934">
    <property type="entry name" value="UBA-like"/>
    <property type="match status" value="1"/>
</dbReference>
<feature type="compositionally biased region" description="Low complexity" evidence="1">
    <location>
        <begin position="382"/>
        <end position="398"/>
    </location>
</feature>
<keyword evidence="2" id="KW-1133">Transmembrane helix</keyword>
<dbReference type="Proteomes" id="UP000191285">
    <property type="component" value="Unassembled WGS sequence"/>
</dbReference>
<dbReference type="GO" id="GO:0006511">
    <property type="term" value="P:ubiquitin-dependent protein catabolic process"/>
    <property type="evidence" value="ECO:0007669"/>
    <property type="project" value="TreeGrafter"/>
</dbReference>
<dbReference type="InterPro" id="IPR015940">
    <property type="entry name" value="UBA"/>
</dbReference>
<dbReference type="InterPro" id="IPR006636">
    <property type="entry name" value="STI1_HS-bd"/>
</dbReference>
<dbReference type="SMART" id="SM00727">
    <property type="entry name" value="STI1"/>
    <property type="match status" value="2"/>
</dbReference>